<keyword evidence="7" id="KW-0517">Myogenesis</keyword>
<keyword evidence="8" id="KW-0698">rRNA processing</keyword>
<reference evidence="12" key="1">
    <citation type="submission" date="2021-12" db="EMBL/GenBank/DDBJ databases">
        <authorList>
            <person name="King R."/>
        </authorList>
    </citation>
    <scope>NUCLEOTIDE SEQUENCE</scope>
</reference>
<dbReference type="GO" id="GO:0055120">
    <property type="term" value="C:striated muscle dense body"/>
    <property type="evidence" value="ECO:0007669"/>
    <property type="project" value="TreeGrafter"/>
</dbReference>
<keyword evidence="6" id="KW-0690">Ribosome biogenesis</keyword>
<accession>A0A9P0F1W1</accession>
<evidence type="ECO:0000256" key="10">
    <source>
        <dbReference type="ARBA" id="ARBA00072064"/>
    </source>
</evidence>
<dbReference type="GO" id="GO:0006364">
    <property type="term" value="P:rRNA processing"/>
    <property type="evidence" value="ECO:0007669"/>
    <property type="project" value="UniProtKB-KW"/>
</dbReference>
<protein>
    <recommendedName>
        <fullName evidence="10">Protein FRG1 homolog</fullName>
    </recommendedName>
</protein>
<dbReference type="PANTHER" id="PTHR12928">
    <property type="entry name" value="FRG1 PROTEIN"/>
    <property type="match status" value="1"/>
</dbReference>
<proteinExistence type="inferred from homology"/>
<dbReference type="PANTHER" id="PTHR12928:SF0">
    <property type="entry name" value="FSHD REGION GENE 1"/>
    <property type="match status" value="1"/>
</dbReference>
<evidence type="ECO:0000256" key="3">
    <source>
        <dbReference type="ARBA" id="ARBA00004604"/>
    </source>
</evidence>
<evidence type="ECO:0000313" key="12">
    <source>
        <dbReference type="EMBL" id="CAH0384851.1"/>
    </source>
</evidence>
<name>A0A9P0F1W1_BEMTA</name>
<evidence type="ECO:0000256" key="8">
    <source>
        <dbReference type="ARBA" id="ARBA00022552"/>
    </source>
</evidence>
<dbReference type="Proteomes" id="UP001152759">
    <property type="component" value="Chromosome 2"/>
</dbReference>
<organism evidence="12 13">
    <name type="scientific">Bemisia tabaci</name>
    <name type="common">Sweetpotato whitefly</name>
    <name type="synonym">Aleurodes tabaci</name>
    <dbReference type="NCBI Taxonomy" id="7038"/>
    <lineage>
        <taxon>Eukaryota</taxon>
        <taxon>Metazoa</taxon>
        <taxon>Ecdysozoa</taxon>
        <taxon>Arthropoda</taxon>
        <taxon>Hexapoda</taxon>
        <taxon>Insecta</taxon>
        <taxon>Pterygota</taxon>
        <taxon>Neoptera</taxon>
        <taxon>Paraneoptera</taxon>
        <taxon>Hemiptera</taxon>
        <taxon>Sternorrhyncha</taxon>
        <taxon>Aleyrodoidea</taxon>
        <taxon>Aleyrodidae</taxon>
        <taxon>Aleyrodinae</taxon>
        <taxon>Bemisia</taxon>
    </lineage>
</organism>
<dbReference type="GO" id="GO:0051015">
    <property type="term" value="F:actin filament binding"/>
    <property type="evidence" value="ECO:0007669"/>
    <property type="project" value="TreeGrafter"/>
</dbReference>
<evidence type="ECO:0000256" key="9">
    <source>
        <dbReference type="ARBA" id="ARBA00023242"/>
    </source>
</evidence>
<dbReference type="GO" id="GO:0071013">
    <property type="term" value="C:catalytic step 2 spliceosome"/>
    <property type="evidence" value="ECO:0007669"/>
    <property type="project" value="TreeGrafter"/>
</dbReference>
<dbReference type="OrthoDB" id="5539371at2759"/>
<dbReference type="Pfam" id="PF06229">
    <property type="entry name" value="FRG1"/>
    <property type="match status" value="1"/>
</dbReference>
<keyword evidence="13" id="KW-1185">Reference proteome</keyword>
<evidence type="ECO:0000256" key="6">
    <source>
        <dbReference type="ARBA" id="ARBA00022517"/>
    </source>
</evidence>
<comment type="subcellular location">
    <subcellularLocation>
        <location evidence="2">Cytoplasm</location>
    </subcellularLocation>
    <subcellularLocation>
        <location evidence="1">Nucleus</location>
        <location evidence="1">Cajal body</location>
    </subcellularLocation>
    <subcellularLocation>
        <location evidence="3">Nucleus</location>
        <location evidence="3">Nucleolus</location>
    </subcellularLocation>
</comment>
<feature type="region of interest" description="Disordered" evidence="11">
    <location>
        <begin position="16"/>
        <end position="38"/>
    </location>
</feature>
<evidence type="ECO:0000256" key="4">
    <source>
        <dbReference type="ARBA" id="ARBA00010878"/>
    </source>
</evidence>
<evidence type="ECO:0000256" key="5">
    <source>
        <dbReference type="ARBA" id="ARBA00022490"/>
    </source>
</evidence>
<dbReference type="InterPro" id="IPR008999">
    <property type="entry name" value="Actin-crosslinking"/>
</dbReference>
<sequence>MSEYEMVKKSKLVFKNEKKRKKKKRKHSEKETEEEVVDTDRLDHGGWAAVDNVKDMTGSVAIEFGNQCYVAALDNGLFNLGAPHNEGEGPSPEEVLTGIVVNENKVAFKSGYGKYLSVDIHGNVTARADAIGVLQQWEPVFQDGKLAIQGNNGCFISVRPDDDGIVAVSKTAGPSEMLKVRTPNLLTDEKPVEVAPEMKGSLSDIEVNYVKKFQKFQDKKLKVNSEDKSALKKARVEGTLHETMLDRRSKMKADRYCK</sequence>
<dbReference type="FunFam" id="2.80.10.50:FF:000061">
    <property type="entry name" value="Protein FRG1"/>
    <property type="match status" value="1"/>
</dbReference>
<evidence type="ECO:0000256" key="2">
    <source>
        <dbReference type="ARBA" id="ARBA00004496"/>
    </source>
</evidence>
<feature type="compositionally biased region" description="Basic residues" evidence="11">
    <location>
        <begin position="16"/>
        <end position="27"/>
    </location>
</feature>
<keyword evidence="9" id="KW-0539">Nucleus</keyword>
<keyword evidence="5" id="KW-0963">Cytoplasm</keyword>
<dbReference type="GO" id="GO:0005730">
    <property type="term" value="C:nucleolus"/>
    <property type="evidence" value="ECO:0007669"/>
    <property type="project" value="UniProtKB-SubCell"/>
</dbReference>
<dbReference type="GO" id="GO:0015030">
    <property type="term" value="C:Cajal body"/>
    <property type="evidence" value="ECO:0007669"/>
    <property type="project" value="UniProtKB-SubCell"/>
</dbReference>
<dbReference type="SUPFAM" id="SSF50405">
    <property type="entry name" value="Actin-crosslinking proteins"/>
    <property type="match status" value="1"/>
</dbReference>
<gene>
    <name evidence="12" type="ORF">BEMITA_LOCUS4138</name>
</gene>
<evidence type="ECO:0000256" key="7">
    <source>
        <dbReference type="ARBA" id="ARBA00022541"/>
    </source>
</evidence>
<dbReference type="KEGG" id="btab:109040043"/>
<comment type="similarity">
    <text evidence="4">Belongs to the FRG1 family.</text>
</comment>
<dbReference type="Gene3D" id="2.80.10.50">
    <property type="match status" value="1"/>
</dbReference>
<evidence type="ECO:0000256" key="1">
    <source>
        <dbReference type="ARBA" id="ARBA00004408"/>
    </source>
</evidence>
<dbReference type="AlphaFoldDB" id="A0A9P0F1W1"/>
<evidence type="ECO:0000256" key="11">
    <source>
        <dbReference type="SAM" id="MobiDB-lite"/>
    </source>
</evidence>
<dbReference type="InterPro" id="IPR010414">
    <property type="entry name" value="FRG1"/>
</dbReference>
<evidence type="ECO:0000313" key="13">
    <source>
        <dbReference type="Proteomes" id="UP001152759"/>
    </source>
</evidence>
<dbReference type="CDD" id="cd23338">
    <property type="entry name" value="beta-trefoil_FSCN_FRG1"/>
    <property type="match status" value="1"/>
</dbReference>
<dbReference type="GO" id="GO:0007517">
    <property type="term" value="P:muscle organ development"/>
    <property type="evidence" value="ECO:0007669"/>
    <property type="project" value="UniProtKB-KW"/>
</dbReference>
<dbReference type="EMBL" id="OU963863">
    <property type="protein sequence ID" value="CAH0384851.1"/>
    <property type="molecule type" value="Genomic_DNA"/>
</dbReference>